<accession>A0A1K1LEF5</accession>
<dbReference type="Proteomes" id="UP000186323">
    <property type="component" value="Chromosome I"/>
</dbReference>
<evidence type="ECO:0000313" key="4">
    <source>
        <dbReference type="Proteomes" id="UP000186323"/>
    </source>
</evidence>
<sequence>MFSLMLFIFLCFLGMLAVQFYMLRSQERLNRALRDEHAQMRVLLRAMESRLDALGCPAPKLAETAVQATPAAQDPLLHLSFDAPAARRAAPRTPVVDPGLDLHMDSGR</sequence>
<evidence type="ECO:0000256" key="1">
    <source>
        <dbReference type="SAM" id="MobiDB-lite"/>
    </source>
</evidence>
<dbReference type="EMBL" id="LT630450">
    <property type="protein sequence ID" value="SFV73105.1"/>
    <property type="molecule type" value="Genomic_DNA"/>
</dbReference>
<evidence type="ECO:0000256" key="2">
    <source>
        <dbReference type="SAM" id="Phobius"/>
    </source>
</evidence>
<dbReference type="OrthoDB" id="5460691at2"/>
<dbReference type="RefSeq" id="WP_072334422.1">
    <property type="nucleotide sequence ID" value="NZ_CBCTAE010000005.1"/>
</dbReference>
<protein>
    <submittedName>
        <fullName evidence="3">Uncharacterized protein</fullName>
    </submittedName>
</protein>
<feature type="region of interest" description="Disordered" evidence="1">
    <location>
        <begin position="87"/>
        <end position="108"/>
    </location>
</feature>
<name>A0A1K1LEF5_9BACT</name>
<feature type="transmembrane region" description="Helical" evidence="2">
    <location>
        <begin position="6"/>
        <end position="23"/>
    </location>
</feature>
<dbReference type="KEGG" id="dpg:DESPIGER_1254"/>
<keyword evidence="2" id="KW-0472">Membrane</keyword>
<keyword evidence="2" id="KW-1133">Transmembrane helix</keyword>
<reference evidence="4" key="1">
    <citation type="submission" date="2016-10" db="EMBL/GenBank/DDBJ databases">
        <authorList>
            <person name="Wegmann U."/>
        </authorList>
    </citation>
    <scope>NUCLEOTIDE SEQUENCE [LARGE SCALE GENOMIC DNA]</scope>
</reference>
<dbReference type="AlphaFoldDB" id="A0A1K1LEF5"/>
<organism evidence="3 4">
    <name type="scientific">Desulfovibrio piger</name>
    <dbReference type="NCBI Taxonomy" id="901"/>
    <lineage>
        <taxon>Bacteria</taxon>
        <taxon>Pseudomonadati</taxon>
        <taxon>Thermodesulfobacteriota</taxon>
        <taxon>Desulfovibrionia</taxon>
        <taxon>Desulfovibrionales</taxon>
        <taxon>Desulfovibrionaceae</taxon>
        <taxon>Desulfovibrio</taxon>
    </lineage>
</organism>
<evidence type="ECO:0000313" key="3">
    <source>
        <dbReference type="EMBL" id="SFV73105.1"/>
    </source>
</evidence>
<keyword evidence="2" id="KW-0812">Transmembrane</keyword>
<keyword evidence="4" id="KW-1185">Reference proteome</keyword>
<proteinExistence type="predicted"/>
<gene>
    <name evidence="3" type="ORF">DESPIGER_1254</name>
</gene>